<name>A0ACC2LGW4_PERAE</name>
<organism evidence="1 2">
    <name type="scientific">Persea americana</name>
    <name type="common">Avocado</name>
    <dbReference type="NCBI Taxonomy" id="3435"/>
    <lineage>
        <taxon>Eukaryota</taxon>
        <taxon>Viridiplantae</taxon>
        <taxon>Streptophyta</taxon>
        <taxon>Embryophyta</taxon>
        <taxon>Tracheophyta</taxon>
        <taxon>Spermatophyta</taxon>
        <taxon>Magnoliopsida</taxon>
        <taxon>Magnoliidae</taxon>
        <taxon>Laurales</taxon>
        <taxon>Lauraceae</taxon>
        <taxon>Persea</taxon>
    </lineage>
</organism>
<gene>
    <name evidence="1" type="ORF">MRB53_025754</name>
</gene>
<evidence type="ECO:0000313" key="2">
    <source>
        <dbReference type="Proteomes" id="UP001234297"/>
    </source>
</evidence>
<dbReference type="EMBL" id="CM056816">
    <property type="protein sequence ID" value="KAJ8632418.1"/>
    <property type="molecule type" value="Genomic_DNA"/>
</dbReference>
<keyword evidence="2" id="KW-1185">Reference proteome</keyword>
<dbReference type="Proteomes" id="UP001234297">
    <property type="component" value="Chromosome 8"/>
</dbReference>
<evidence type="ECO:0000313" key="1">
    <source>
        <dbReference type="EMBL" id="KAJ8632418.1"/>
    </source>
</evidence>
<sequence>MSGSENSEPQQQLGDSTYTKIFVGGLAWETHRETLNRHFEQFGEILEAVVIADKYTGRSKGYGFVTFKDPESATRAYEDPSPVIDGRKANCNLASLGQRSHQYTHRQGIGTFRPVLGSSTPVYRGTFITYLQQPAQYPLPYSTYGYSRYSQANMYPVNHYSVYRGHQSSSYYAVSGPGMLQNFYPYYTQYGHGNGSVQAQAFCVQYPPVMQYSCLPQQYHTGILSLPASTTGVSGLTRSDSMQSRTVTTTEQNSTA</sequence>
<reference evidence="1 2" key="1">
    <citation type="journal article" date="2022" name="Hortic Res">
        <title>A haplotype resolved chromosomal level avocado genome allows analysis of novel avocado genes.</title>
        <authorList>
            <person name="Nath O."/>
            <person name="Fletcher S.J."/>
            <person name="Hayward A."/>
            <person name="Shaw L.M."/>
            <person name="Masouleh A.K."/>
            <person name="Furtado A."/>
            <person name="Henry R.J."/>
            <person name="Mitter N."/>
        </authorList>
    </citation>
    <scope>NUCLEOTIDE SEQUENCE [LARGE SCALE GENOMIC DNA]</scope>
    <source>
        <strain evidence="2">cv. Hass</strain>
    </source>
</reference>
<proteinExistence type="predicted"/>
<accession>A0ACC2LGW4</accession>
<protein>
    <submittedName>
        <fullName evidence="1">Uncharacterized protein</fullName>
    </submittedName>
</protein>
<comment type="caution">
    <text evidence="1">The sequence shown here is derived from an EMBL/GenBank/DDBJ whole genome shotgun (WGS) entry which is preliminary data.</text>
</comment>